<evidence type="ECO:0000313" key="2">
    <source>
        <dbReference type="Proteomes" id="UP000034166"/>
    </source>
</evidence>
<organism evidence="1 2">
    <name type="scientific">Mesobacillus campisalis</name>
    <dbReference type="NCBI Taxonomy" id="1408103"/>
    <lineage>
        <taxon>Bacteria</taxon>
        <taxon>Bacillati</taxon>
        <taxon>Bacillota</taxon>
        <taxon>Bacilli</taxon>
        <taxon>Bacillales</taxon>
        <taxon>Bacillaceae</taxon>
        <taxon>Mesobacillus</taxon>
    </lineage>
</organism>
<protein>
    <submittedName>
        <fullName evidence="1">Uncharacterized protein</fullName>
    </submittedName>
</protein>
<dbReference type="OrthoDB" id="2888382at2"/>
<reference evidence="1 2" key="1">
    <citation type="submission" date="2015-04" db="EMBL/GenBank/DDBJ databases">
        <title>Taxonomic description and genome sequence of Bacillus campisalis sp. nov., a novel member of the genus Bacillus isolated from solar saltern.</title>
        <authorList>
            <person name="Mathan Kumar R."/>
            <person name="Kaur G."/>
            <person name="Kumar A."/>
            <person name="Singh N.K."/>
            <person name="Kaur N."/>
            <person name="Kumar N."/>
            <person name="Mayilraj S."/>
        </authorList>
    </citation>
    <scope>NUCLEOTIDE SEQUENCE [LARGE SCALE GENOMIC DNA]</scope>
    <source>
        <strain evidence="1 2">SA2-6</strain>
    </source>
</reference>
<dbReference type="RefSeq" id="WP_046522538.1">
    <property type="nucleotide sequence ID" value="NZ_LAYY01000004.1"/>
</dbReference>
<keyword evidence="2" id="KW-1185">Reference proteome</keyword>
<comment type="caution">
    <text evidence="1">The sequence shown here is derived from an EMBL/GenBank/DDBJ whole genome shotgun (WGS) entry which is preliminary data.</text>
</comment>
<evidence type="ECO:0000313" key="1">
    <source>
        <dbReference type="EMBL" id="KKK39047.1"/>
    </source>
</evidence>
<dbReference type="EMBL" id="LAYY01000004">
    <property type="protein sequence ID" value="KKK39047.1"/>
    <property type="molecule type" value="Genomic_DNA"/>
</dbReference>
<accession>A0A0M2T1E4</accession>
<dbReference type="PATRIC" id="fig|1408103.3.peg.1003"/>
<sequence>MIWLVILAPLFILIPFVLYLDRKKTMGLPAEGNDTMEHAMSESERAKKDVFMIPPGSGGDGGGPMT</sequence>
<name>A0A0M2T1E4_9BACI</name>
<proteinExistence type="predicted"/>
<dbReference type="AlphaFoldDB" id="A0A0M2T1E4"/>
<gene>
    <name evidence="1" type="ORF">WQ57_04465</name>
</gene>
<dbReference type="Proteomes" id="UP000034166">
    <property type="component" value="Unassembled WGS sequence"/>
</dbReference>